<dbReference type="EMBL" id="JAPUFD010000018">
    <property type="protein sequence ID" value="MDI1492368.1"/>
    <property type="molecule type" value="Genomic_DNA"/>
</dbReference>
<gene>
    <name evidence="3" type="ORF">OHK93_003582</name>
</gene>
<dbReference type="InterPro" id="IPR029058">
    <property type="entry name" value="AB_hydrolase_fold"/>
</dbReference>
<comment type="similarity">
    <text evidence="1">Belongs to the AB hydrolase superfamily. MetX family.</text>
</comment>
<sequence length="359" mass="39391">MAYSSTYTPTNLSYHTIPSLTFIAGPTVSNIKVAYRIFGTPSSPHTALISTCYGGLVNETLNFTSPGSPLSTHRVIVAAMLGNGESSSPSNHPSFPQTLHYRDVVNAMYALTRHGLGIEHLDVMAGFSMGGQVAYHFAVMYPDYVRNVISICSSARTSGHNYAFLEGPKSALLNSVDFQDGEWKTQGREGKRPIRGLKAFGRVYSAWLTSGAWFRQEQWKGLGFESVEGWIAGRAEKSFEGWDPDDVIILARMWQAADVGKVVDDGKGGSGGSGDAWKRALGEKVKARILVMPSRTDQYFAWEDSEEEVRVMKEAGVDAEFAVIETVWGHTAGGGADEEDTRWMGERIASWLEQGRRRG</sequence>
<dbReference type="Pfam" id="PF00561">
    <property type="entry name" value="Abhydrolase_1"/>
    <property type="match status" value="1"/>
</dbReference>
<evidence type="ECO:0000259" key="2">
    <source>
        <dbReference type="Pfam" id="PF00561"/>
    </source>
</evidence>
<accession>A0AA43QWS7</accession>
<evidence type="ECO:0000256" key="1">
    <source>
        <dbReference type="ARBA" id="ARBA00006886"/>
    </source>
</evidence>
<proteinExistence type="inferred from homology"/>
<dbReference type="PANTHER" id="PTHR32268">
    <property type="entry name" value="HOMOSERINE O-ACETYLTRANSFERASE"/>
    <property type="match status" value="1"/>
</dbReference>
<dbReference type="InterPro" id="IPR000073">
    <property type="entry name" value="AB_hydrolase_1"/>
</dbReference>
<dbReference type="GO" id="GO:0016747">
    <property type="term" value="F:acyltransferase activity, transferring groups other than amino-acyl groups"/>
    <property type="evidence" value="ECO:0007669"/>
    <property type="project" value="InterPro"/>
</dbReference>
<dbReference type="AlphaFoldDB" id="A0AA43QWS7"/>
<dbReference type="PANTHER" id="PTHR32268:SF15">
    <property type="entry name" value="HOMOSERINE ACETYLTRANSFERASE FAMILY PROTEIN (AFU_ORTHOLOGUE AFUA_1G15350)"/>
    <property type="match status" value="1"/>
</dbReference>
<organism evidence="3 4">
    <name type="scientific">Ramalina farinacea</name>
    <dbReference type="NCBI Taxonomy" id="258253"/>
    <lineage>
        <taxon>Eukaryota</taxon>
        <taxon>Fungi</taxon>
        <taxon>Dikarya</taxon>
        <taxon>Ascomycota</taxon>
        <taxon>Pezizomycotina</taxon>
        <taxon>Lecanoromycetes</taxon>
        <taxon>OSLEUM clade</taxon>
        <taxon>Lecanoromycetidae</taxon>
        <taxon>Lecanorales</taxon>
        <taxon>Lecanorineae</taxon>
        <taxon>Ramalinaceae</taxon>
        <taxon>Ramalina</taxon>
    </lineage>
</organism>
<comment type="caution">
    <text evidence="3">The sequence shown here is derived from an EMBL/GenBank/DDBJ whole genome shotgun (WGS) entry which is preliminary data.</text>
</comment>
<protein>
    <recommendedName>
        <fullName evidence="2">AB hydrolase-1 domain-containing protein</fullName>
    </recommendedName>
</protein>
<evidence type="ECO:0000313" key="3">
    <source>
        <dbReference type="EMBL" id="MDI1492368.1"/>
    </source>
</evidence>
<evidence type="ECO:0000313" key="4">
    <source>
        <dbReference type="Proteomes" id="UP001161017"/>
    </source>
</evidence>
<feature type="domain" description="AB hydrolase-1" evidence="2">
    <location>
        <begin position="69"/>
        <end position="156"/>
    </location>
</feature>
<dbReference type="Gene3D" id="3.40.50.1820">
    <property type="entry name" value="alpha/beta hydrolase"/>
    <property type="match status" value="1"/>
</dbReference>
<keyword evidence="4" id="KW-1185">Reference proteome</keyword>
<dbReference type="Proteomes" id="UP001161017">
    <property type="component" value="Unassembled WGS sequence"/>
</dbReference>
<dbReference type="InterPro" id="IPR008220">
    <property type="entry name" value="HAT_MetX-like"/>
</dbReference>
<dbReference type="PRINTS" id="PR00111">
    <property type="entry name" value="ABHYDROLASE"/>
</dbReference>
<dbReference type="SUPFAM" id="SSF53474">
    <property type="entry name" value="alpha/beta-Hydrolases"/>
    <property type="match status" value="1"/>
</dbReference>
<reference evidence="3" key="1">
    <citation type="journal article" date="2023" name="Genome Biol. Evol.">
        <title>First Whole Genome Sequence and Flow Cytometry Genome Size Data for the Lichen-Forming Fungus Ramalina farinacea (Ascomycota).</title>
        <authorList>
            <person name="Llewellyn T."/>
            <person name="Mian S."/>
            <person name="Hill R."/>
            <person name="Leitch I.J."/>
            <person name="Gaya E."/>
        </authorList>
    </citation>
    <scope>NUCLEOTIDE SEQUENCE</scope>
    <source>
        <strain evidence="3">LIQ254RAFAR</strain>
    </source>
</reference>
<name>A0AA43QWS7_9LECA</name>